<evidence type="ECO:0000256" key="2">
    <source>
        <dbReference type="ARBA" id="ARBA00007069"/>
    </source>
</evidence>
<feature type="transmembrane region" description="Helical" evidence="8">
    <location>
        <begin position="59"/>
        <end position="81"/>
    </location>
</feature>
<feature type="transmembrane region" description="Helical" evidence="8">
    <location>
        <begin position="6"/>
        <end position="26"/>
    </location>
</feature>
<organism evidence="10 11">
    <name type="scientific">Mesorhizobium robiniae</name>
    <dbReference type="NCBI Taxonomy" id="559315"/>
    <lineage>
        <taxon>Bacteria</taxon>
        <taxon>Pseudomonadati</taxon>
        <taxon>Pseudomonadota</taxon>
        <taxon>Alphaproteobacteria</taxon>
        <taxon>Hyphomicrobiales</taxon>
        <taxon>Phyllobacteriaceae</taxon>
        <taxon>Mesorhizobium</taxon>
    </lineage>
</organism>
<feature type="transmembrane region" description="Helical" evidence="8">
    <location>
        <begin position="87"/>
        <end position="105"/>
    </location>
</feature>
<proteinExistence type="inferred from homology"/>
<feature type="domain" description="ABC transmembrane type-1" evidence="9">
    <location>
        <begin position="55"/>
        <end position="262"/>
    </location>
</feature>
<evidence type="ECO:0000256" key="5">
    <source>
        <dbReference type="ARBA" id="ARBA00022692"/>
    </source>
</evidence>
<dbReference type="Proteomes" id="UP001549204">
    <property type="component" value="Unassembled WGS sequence"/>
</dbReference>
<dbReference type="SUPFAM" id="SSF161098">
    <property type="entry name" value="MetI-like"/>
    <property type="match status" value="1"/>
</dbReference>
<sequence>MTLPAVLGLLVFFVVPVLFLLGYSFMTAGRFSVHLPLTLENFRAAVTSSASLRLARNSLIVGGSVATLCVLIGIPVAAYIRYRAGRWEFPVLLLFVIAMFASYLVRIYAWRLMLGEHGAVNATLLALGVIDTPLKALLFSKLAIVLAMVHIGIPWVVLILYSAMRPLEPRYLEAAQDLGATATQRWWKVMFPLLAAPIGSAFLLIFILASSDYVAPQFLGSPGDQLIGIQIQSDFRGLGNWGVGAARSFLTLLVYVFAFGLLTVVLRFKRLKEIHWEN</sequence>
<evidence type="ECO:0000313" key="11">
    <source>
        <dbReference type="Proteomes" id="UP001549204"/>
    </source>
</evidence>
<keyword evidence="5 8" id="KW-0812">Transmembrane</keyword>
<keyword evidence="4" id="KW-1003">Cell membrane</keyword>
<keyword evidence="3 8" id="KW-0813">Transport</keyword>
<dbReference type="InterPro" id="IPR035906">
    <property type="entry name" value="MetI-like_sf"/>
</dbReference>
<comment type="similarity">
    <text evidence="2">Belongs to the binding-protein-dependent transport system permease family. CysTW subfamily.</text>
</comment>
<evidence type="ECO:0000256" key="4">
    <source>
        <dbReference type="ARBA" id="ARBA00022475"/>
    </source>
</evidence>
<dbReference type="Gene3D" id="1.10.3720.10">
    <property type="entry name" value="MetI-like"/>
    <property type="match status" value="1"/>
</dbReference>
<evidence type="ECO:0000256" key="6">
    <source>
        <dbReference type="ARBA" id="ARBA00022989"/>
    </source>
</evidence>
<evidence type="ECO:0000256" key="7">
    <source>
        <dbReference type="ARBA" id="ARBA00023136"/>
    </source>
</evidence>
<evidence type="ECO:0000313" key="10">
    <source>
        <dbReference type="EMBL" id="MET3582975.1"/>
    </source>
</evidence>
<comment type="caution">
    <text evidence="10">The sequence shown here is derived from an EMBL/GenBank/DDBJ whole genome shotgun (WGS) entry which is preliminary data.</text>
</comment>
<evidence type="ECO:0000259" key="9">
    <source>
        <dbReference type="PROSITE" id="PS50928"/>
    </source>
</evidence>
<evidence type="ECO:0000256" key="8">
    <source>
        <dbReference type="RuleBase" id="RU363032"/>
    </source>
</evidence>
<keyword evidence="6 8" id="KW-1133">Transmembrane helix</keyword>
<evidence type="ECO:0000256" key="1">
    <source>
        <dbReference type="ARBA" id="ARBA00004651"/>
    </source>
</evidence>
<gene>
    <name evidence="10" type="ORF">ABID19_006037</name>
</gene>
<feature type="transmembrane region" description="Helical" evidence="8">
    <location>
        <begin position="142"/>
        <end position="161"/>
    </location>
</feature>
<dbReference type="PANTHER" id="PTHR42929">
    <property type="entry name" value="INNER MEMBRANE ABC TRANSPORTER PERMEASE PROTEIN YDCU-RELATED-RELATED"/>
    <property type="match status" value="1"/>
</dbReference>
<reference evidence="10 11" key="1">
    <citation type="submission" date="2024-06" db="EMBL/GenBank/DDBJ databases">
        <title>Genomic Encyclopedia of Type Strains, Phase IV (KMG-IV): sequencing the most valuable type-strain genomes for metagenomic binning, comparative biology and taxonomic classification.</title>
        <authorList>
            <person name="Goeker M."/>
        </authorList>
    </citation>
    <scope>NUCLEOTIDE SEQUENCE [LARGE SCALE GENOMIC DNA]</scope>
    <source>
        <strain evidence="10 11">DSM 100022</strain>
    </source>
</reference>
<feature type="transmembrane region" description="Helical" evidence="8">
    <location>
        <begin position="249"/>
        <end position="268"/>
    </location>
</feature>
<accession>A0ABV2GXE9</accession>
<dbReference type="RefSeq" id="WP_263806589.1">
    <property type="nucleotide sequence ID" value="NZ_JBEPMC010000014.1"/>
</dbReference>
<name>A0ABV2GXE9_9HYPH</name>
<dbReference type="InterPro" id="IPR000515">
    <property type="entry name" value="MetI-like"/>
</dbReference>
<dbReference type="CDD" id="cd06261">
    <property type="entry name" value="TM_PBP2"/>
    <property type="match status" value="1"/>
</dbReference>
<feature type="transmembrane region" description="Helical" evidence="8">
    <location>
        <begin position="189"/>
        <end position="209"/>
    </location>
</feature>
<dbReference type="Pfam" id="PF00528">
    <property type="entry name" value="BPD_transp_1"/>
    <property type="match status" value="1"/>
</dbReference>
<keyword evidence="11" id="KW-1185">Reference proteome</keyword>
<evidence type="ECO:0000256" key="3">
    <source>
        <dbReference type="ARBA" id="ARBA00022448"/>
    </source>
</evidence>
<dbReference type="EMBL" id="JBEPMC010000014">
    <property type="protein sequence ID" value="MET3582975.1"/>
    <property type="molecule type" value="Genomic_DNA"/>
</dbReference>
<dbReference type="PANTHER" id="PTHR42929:SF1">
    <property type="entry name" value="INNER MEMBRANE ABC TRANSPORTER PERMEASE PROTEIN YDCU-RELATED"/>
    <property type="match status" value="1"/>
</dbReference>
<comment type="subcellular location">
    <subcellularLocation>
        <location evidence="1 8">Cell membrane</location>
        <topology evidence="1 8">Multi-pass membrane protein</topology>
    </subcellularLocation>
</comment>
<keyword evidence="7 8" id="KW-0472">Membrane</keyword>
<protein>
    <submittedName>
        <fullName evidence="10">Spermidine/putrescine transport system permease protein</fullName>
    </submittedName>
</protein>
<dbReference type="PROSITE" id="PS50928">
    <property type="entry name" value="ABC_TM1"/>
    <property type="match status" value="1"/>
</dbReference>